<gene>
    <name evidence="8" type="ORF">HMF7854_09165</name>
</gene>
<evidence type="ECO:0000256" key="1">
    <source>
        <dbReference type="ARBA" id="ARBA00003416"/>
    </source>
</evidence>
<evidence type="ECO:0000256" key="2">
    <source>
        <dbReference type="ARBA" id="ARBA00009840"/>
    </source>
</evidence>
<evidence type="ECO:0000256" key="3">
    <source>
        <dbReference type="ARBA" id="ARBA00021840"/>
    </source>
</evidence>
<accession>A0A429VAG6</accession>
<dbReference type="OrthoDB" id="370725at2"/>
<feature type="region of interest" description="Disordered" evidence="7">
    <location>
        <begin position="476"/>
        <end position="496"/>
    </location>
</feature>
<evidence type="ECO:0000256" key="5">
    <source>
        <dbReference type="ARBA" id="ARBA00023172"/>
    </source>
</evidence>
<comment type="function">
    <text evidence="1">Involved in DNA recombination.</text>
</comment>
<name>A0A429VAG6_9SPHN</name>
<dbReference type="AlphaFoldDB" id="A0A429VAG6"/>
<dbReference type="PANTHER" id="PTHR30563">
    <property type="entry name" value="DNA RECOMBINATION PROTEIN RMUC"/>
    <property type="match status" value="1"/>
</dbReference>
<organism evidence="8 9">
    <name type="scientific">Sphingomonas ginkgonis</name>
    <dbReference type="NCBI Taxonomy" id="2315330"/>
    <lineage>
        <taxon>Bacteria</taxon>
        <taxon>Pseudomonadati</taxon>
        <taxon>Pseudomonadota</taxon>
        <taxon>Alphaproteobacteria</taxon>
        <taxon>Sphingomonadales</taxon>
        <taxon>Sphingomonadaceae</taxon>
        <taxon>Sphingomonas</taxon>
    </lineage>
</organism>
<dbReference type="Proteomes" id="UP000274661">
    <property type="component" value="Unassembled WGS sequence"/>
</dbReference>
<evidence type="ECO:0000313" key="9">
    <source>
        <dbReference type="Proteomes" id="UP000274661"/>
    </source>
</evidence>
<dbReference type="GO" id="GO:0006310">
    <property type="term" value="P:DNA recombination"/>
    <property type="evidence" value="ECO:0007669"/>
    <property type="project" value="UniProtKB-KW"/>
</dbReference>
<dbReference type="InterPro" id="IPR003798">
    <property type="entry name" value="DNA_recombination_RmuC"/>
</dbReference>
<dbReference type="PANTHER" id="PTHR30563:SF0">
    <property type="entry name" value="DNA RECOMBINATION PROTEIN RMUC"/>
    <property type="match status" value="1"/>
</dbReference>
<proteinExistence type="inferred from homology"/>
<evidence type="ECO:0000256" key="7">
    <source>
        <dbReference type="SAM" id="MobiDB-lite"/>
    </source>
</evidence>
<dbReference type="Pfam" id="PF02646">
    <property type="entry name" value="RmuC"/>
    <property type="match status" value="1"/>
</dbReference>
<feature type="coiled-coil region" evidence="6">
    <location>
        <begin position="36"/>
        <end position="143"/>
    </location>
</feature>
<comment type="caution">
    <text evidence="8">The sequence shown here is derived from an EMBL/GenBank/DDBJ whole genome shotgun (WGS) entry which is preliminary data.</text>
</comment>
<evidence type="ECO:0000256" key="4">
    <source>
        <dbReference type="ARBA" id="ARBA00023054"/>
    </source>
</evidence>
<dbReference type="EMBL" id="RWJF01000001">
    <property type="protein sequence ID" value="RST30983.1"/>
    <property type="molecule type" value="Genomic_DNA"/>
</dbReference>
<keyword evidence="4 6" id="KW-0175">Coiled coil</keyword>
<sequence length="496" mass="54542">MDAVMVVILAVGALLAGLAAGWLLASRSLGPVGTERDQLRERAGAAERELAVAGERASRADALEQSLRAITGERDQAQQELAAATERSAQAEQLRTLLNEVTRERDAAHGELRALRAADEERVKAHQSQMDELKAAREAMTAHFSEIGGKLLTEAQKQFLERADQRFRQSEEHSGQNLKALLRPVHDRLEKYEQAVGRVEEDRKKEFNTLAGQIEAMRSGTERVSAEAAKLVNALRNAPKARGRWGEQQLRNVLESCGLSEHCDFATEVSVTGSEGERLRPDAVVRVPGGQSLVIDAKVSLNAYQDAFGAVDEAERGLHLAAHAAAIKAHVNTLGNKAYWNQFADAPDYVVMFIPGEHFLSAALEQDHKLWDFAFERRVLLATPTNLIAIARTVAAVWRQEKLAKEARQIGELGKELYERLAKASTDLRKVGTGLTSAVNNYNSFVASFESRSLVSARKFRDLNIDTGGREIEPMSPVEALPRYGSEDELPQIAAE</sequence>
<keyword evidence="5" id="KW-0233">DNA recombination</keyword>
<dbReference type="RefSeq" id="WP_126720152.1">
    <property type="nucleotide sequence ID" value="NZ_RWJF01000001.1"/>
</dbReference>
<protein>
    <recommendedName>
        <fullName evidence="3">DNA recombination protein RmuC homolog</fullName>
    </recommendedName>
</protein>
<evidence type="ECO:0000256" key="6">
    <source>
        <dbReference type="SAM" id="Coils"/>
    </source>
</evidence>
<keyword evidence="9" id="KW-1185">Reference proteome</keyword>
<comment type="similarity">
    <text evidence="2">Belongs to the RmuC family.</text>
</comment>
<reference evidence="8 9" key="1">
    <citation type="submission" date="2018-12" db="EMBL/GenBank/DDBJ databases">
        <title>Sphingomonas sp. HMF7854 Genome sequencing and assembly.</title>
        <authorList>
            <person name="Cha I."/>
            <person name="Kang H."/>
            <person name="Kim H."/>
            <person name="Kang J."/>
            <person name="Joh K."/>
        </authorList>
    </citation>
    <scope>NUCLEOTIDE SEQUENCE [LARGE SCALE GENOMIC DNA]</scope>
    <source>
        <strain evidence="8 9">HMF7854</strain>
    </source>
</reference>
<evidence type="ECO:0000313" key="8">
    <source>
        <dbReference type="EMBL" id="RST30983.1"/>
    </source>
</evidence>